<proteinExistence type="predicted"/>
<evidence type="ECO:0000313" key="12">
    <source>
        <dbReference type="Proteomes" id="UP001595764"/>
    </source>
</evidence>
<dbReference type="PANTHER" id="PTHR21022:SF19">
    <property type="entry name" value="PREPHENATE DEHYDRATASE-RELATED"/>
    <property type="match status" value="1"/>
</dbReference>
<keyword evidence="5" id="KW-0057">Aromatic amino acid biosynthesis</keyword>
<reference evidence="12" key="1">
    <citation type="journal article" date="2019" name="Int. J. Syst. Evol. Microbiol.">
        <title>The Global Catalogue of Microorganisms (GCM) 10K type strain sequencing project: providing services to taxonomists for standard genome sequencing and annotation.</title>
        <authorList>
            <consortium name="The Broad Institute Genomics Platform"/>
            <consortium name="The Broad Institute Genome Sequencing Center for Infectious Disease"/>
            <person name="Wu L."/>
            <person name="Ma J."/>
        </authorList>
    </citation>
    <scope>NUCLEOTIDE SEQUENCE [LARGE SCALE GENOMIC DNA]</scope>
    <source>
        <strain evidence="12">CGMCC 4.7682</strain>
    </source>
</reference>
<dbReference type="GO" id="GO:0004664">
    <property type="term" value="F:prephenate dehydratase activity"/>
    <property type="evidence" value="ECO:0007669"/>
    <property type="project" value="UniProtKB-EC"/>
</dbReference>
<dbReference type="EC" id="4.2.1.51" evidence="2"/>
<dbReference type="CDD" id="cd13632">
    <property type="entry name" value="PBP2_Aa-PDT_like"/>
    <property type="match status" value="1"/>
</dbReference>
<dbReference type="InterPro" id="IPR002912">
    <property type="entry name" value="ACT_dom"/>
</dbReference>
<dbReference type="PROSITE" id="PS51171">
    <property type="entry name" value="PREPHENATE_DEHYDR_3"/>
    <property type="match status" value="1"/>
</dbReference>
<dbReference type="InterPro" id="IPR045865">
    <property type="entry name" value="ACT-like_dom_sf"/>
</dbReference>
<accession>A0ABV7QMY0</accession>
<keyword evidence="7 11" id="KW-0456">Lyase</keyword>
<dbReference type="PIRSF" id="PIRSF001500">
    <property type="entry name" value="Chor_mut_pdt_Ppr"/>
    <property type="match status" value="1"/>
</dbReference>
<evidence type="ECO:0000256" key="3">
    <source>
        <dbReference type="ARBA" id="ARBA00021872"/>
    </source>
</evidence>
<dbReference type="InterPro" id="IPR001086">
    <property type="entry name" value="Preph_deHydtase"/>
</dbReference>
<dbReference type="SUPFAM" id="SSF55021">
    <property type="entry name" value="ACT-like"/>
    <property type="match status" value="1"/>
</dbReference>
<evidence type="ECO:0000256" key="1">
    <source>
        <dbReference type="ARBA" id="ARBA00004741"/>
    </source>
</evidence>
<evidence type="ECO:0000256" key="5">
    <source>
        <dbReference type="ARBA" id="ARBA00023141"/>
    </source>
</evidence>
<protein>
    <recommendedName>
        <fullName evidence="3">Prephenate dehydratase</fullName>
        <ecNumber evidence="2">4.2.1.51</ecNumber>
    </recommendedName>
</protein>
<dbReference type="PROSITE" id="PS51671">
    <property type="entry name" value="ACT"/>
    <property type="match status" value="1"/>
</dbReference>
<dbReference type="Proteomes" id="UP001595764">
    <property type="component" value="Unassembled WGS sequence"/>
</dbReference>
<comment type="pathway">
    <text evidence="1">Amino-acid biosynthesis; L-phenylalanine biosynthesis; phenylpyruvate from prephenate: step 1/1.</text>
</comment>
<evidence type="ECO:0000259" key="9">
    <source>
        <dbReference type="PROSITE" id="PS51171"/>
    </source>
</evidence>
<evidence type="ECO:0000313" key="11">
    <source>
        <dbReference type="EMBL" id="MFC3512948.1"/>
    </source>
</evidence>
<feature type="domain" description="Prephenate dehydratase" evidence="9">
    <location>
        <begin position="3"/>
        <end position="177"/>
    </location>
</feature>
<organism evidence="11 12">
    <name type="scientific">Amycolatopsis halotolerans</name>
    <dbReference type="NCBI Taxonomy" id="330083"/>
    <lineage>
        <taxon>Bacteria</taxon>
        <taxon>Bacillati</taxon>
        <taxon>Actinomycetota</taxon>
        <taxon>Actinomycetes</taxon>
        <taxon>Pseudonocardiales</taxon>
        <taxon>Pseudonocardiaceae</taxon>
        <taxon>Amycolatopsis</taxon>
    </lineage>
</organism>
<dbReference type="EMBL" id="JBHRWI010000027">
    <property type="protein sequence ID" value="MFC3512948.1"/>
    <property type="molecule type" value="Genomic_DNA"/>
</dbReference>
<gene>
    <name evidence="11" type="primary">pheA</name>
    <name evidence="11" type="ORF">ACFORO_22450</name>
</gene>
<evidence type="ECO:0000256" key="6">
    <source>
        <dbReference type="ARBA" id="ARBA00023222"/>
    </source>
</evidence>
<dbReference type="RefSeq" id="WP_377874077.1">
    <property type="nucleotide sequence ID" value="NZ_JBHMAY010000065.1"/>
</dbReference>
<evidence type="ECO:0000259" key="10">
    <source>
        <dbReference type="PROSITE" id="PS51671"/>
    </source>
</evidence>
<evidence type="ECO:0000256" key="8">
    <source>
        <dbReference type="ARBA" id="ARBA00047848"/>
    </source>
</evidence>
<dbReference type="CDD" id="cd04905">
    <property type="entry name" value="ACT_CM-PDT"/>
    <property type="match status" value="1"/>
</dbReference>
<evidence type="ECO:0000256" key="2">
    <source>
        <dbReference type="ARBA" id="ARBA00013147"/>
    </source>
</evidence>
<keyword evidence="6" id="KW-0584">Phenylalanine biosynthesis</keyword>
<dbReference type="InterPro" id="IPR018528">
    <property type="entry name" value="Preph_deHydtase_CS"/>
</dbReference>
<dbReference type="Gene3D" id="3.30.70.260">
    <property type="match status" value="1"/>
</dbReference>
<dbReference type="SUPFAM" id="SSF53850">
    <property type="entry name" value="Periplasmic binding protein-like II"/>
    <property type="match status" value="1"/>
</dbReference>
<keyword evidence="12" id="KW-1185">Reference proteome</keyword>
<dbReference type="PROSITE" id="PS00857">
    <property type="entry name" value="PREPHENATE_DEHYDR_1"/>
    <property type="match status" value="1"/>
</dbReference>
<dbReference type="NCBIfam" id="NF008865">
    <property type="entry name" value="PRK11898.1"/>
    <property type="match status" value="1"/>
</dbReference>
<dbReference type="InterPro" id="IPR008242">
    <property type="entry name" value="Chor_mutase/pphenate_deHydtase"/>
</dbReference>
<dbReference type="PANTHER" id="PTHR21022">
    <property type="entry name" value="PREPHENATE DEHYDRATASE P PROTEIN"/>
    <property type="match status" value="1"/>
</dbReference>
<dbReference type="Pfam" id="PF00800">
    <property type="entry name" value="PDT"/>
    <property type="match status" value="1"/>
</dbReference>
<name>A0ABV7QMY0_9PSEU</name>
<feature type="domain" description="ACT" evidence="10">
    <location>
        <begin position="191"/>
        <end position="268"/>
    </location>
</feature>
<dbReference type="Pfam" id="PF01842">
    <property type="entry name" value="ACT"/>
    <property type="match status" value="1"/>
</dbReference>
<comment type="catalytic activity">
    <reaction evidence="8">
        <text>prephenate + H(+) = 3-phenylpyruvate + CO2 + H2O</text>
        <dbReference type="Rhea" id="RHEA:21648"/>
        <dbReference type="ChEBI" id="CHEBI:15377"/>
        <dbReference type="ChEBI" id="CHEBI:15378"/>
        <dbReference type="ChEBI" id="CHEBI:16526"/>
        <dbReference type="ChEBI" id="CHEBI:18005"/>
        <dbReference type="ChEBI" id="CHEBI:29934"/>
        <dbReference type="EC" id="4.2.1.51"/>
    </reaction>
</comment>
<comment type="caution">
    <text evidence="11">The sequence shown here is derived from an EMBL/GenBank/DDBJ whole genome shotgun (WGS) entry which is preliminary data.</text>
</comment>
<evidence type="ECO:0000256" key="7">
    <source>
        <dbReference type="ARBA" id="ARBA00023239"/>
    </source>
</evidence>
<keyword evidence="4" id="KW-0028">Amino-acid biosynthesis</keyword>
<evidence type="ECO:0000256" key="4">
    <source>
        <dbReference type="ARBA" id="ARBA00022605"/>
    </source>
</evidence>
<dbReference type="Gene3D" id="3.40.190.10">
    <property type="entry name" value="Periplasmic binding protein-like II"/>
    <property type="match status" value="2"/>
</dbReference>
<sequence length="301" mass="31885">MLRIAYFGPQGTFTEQAARALAPGEDLTPYETVRLALQAVRDGAADAACVPIENSVEGVVPATLDGLSDGDPLVATAETILPIHFSVLKRPGDGGIRTVASHPHALAQVREWLEANLPDATPVASSSTAAAAVGVVEGDFDAAVSAPVAIEHYPLEELATGVADVRDAQTRFLMVRRPGELPAPTGADRTSIVAAAVNRTGTLSDLLVELAGRGINLTRIDARPTRNNFGEYRFFIDFEGHVAEPRIIDAMTALRRRSHLRFLGSYPRADEVAATIEDGAGNQDFLDAQAWVDAVLKGEGA</sequence>